<name>A0ABS8AP64_9BACT</name>
<organism evidence="1 2">
    <name type="scientific">Hymenobacter lucidus</name>
    <dbReference type="NCBI Taxonomy" id="2880930"/>
    <lineage>
        <taxon>Bacteria</taxon>
        <taxon>Pseudomonadati</taxon>
        <taxon>Bacteroidota</taxon>
        <taxon>Cytophagia</taxon>
        <taxon>Cytophagales</taxon>
        <taxon>Hymenobacteraceae</taxon>
        <taxon>Hymenobacter</taxon>
    </lineage>
</organism>
<dbReference type="EMBL" id="JAJADR010000002">
    <property type="protein sequence ID" value="MCB2407894.1"/>
    <property type="molecule type" value="Genomic_DNA"/>
</dbReference>
<reference evidence="1" key="1">
    <citation type="submission" date="2021-10" db="EMBL/GenBank/DDBJ databases">
        <authorList>
            <person name="Dean J.D."/>
            <person name="Kim M.K."/>
            <person name="Newey C.N."/>
            <person name="Stoker T.S."/>
            <person name="Thompson D.W."/>
            <person name="Grose J.H."/>
        </authorList>
    </citation>
    <scope>NUCLEOTIDE SEQUENCE</scope>
    <source>
        <strain evidence="1">BT178</strain>
    </source>
</reference>
<gene>
    <name evidence="1" type="ORF">LGH74_07895</name>
</gene>
<keyword evidence="2" id="KW-1185">Reference proteome</keyword>
<protein>
    <submittedName>
        <fullName evidence="1">DUF2071 domain-containing protein</fullName>
    </submittedName>
</protein>
<dbReference type="Proteomes" id="UP001165296">
    <property type="component" value="Unassembled WGS sequence"/>
</dbReference>
<dbReference type="InterPro" id="IPR018644">
    <property type="entry name" value="DUF2071"/>
</dbReference>
<comment type="caution">
    <text evidence="1">The sequence shown here is derived from an EMBL/GenBank/DDBJ whole genome shotgun (WGS) entry which is preliminary data.</text>
</comment>
<proteinExistence type="predicted"/>
<dbReference type="Pfam" id="PF09844">
    <property type="entry name" value="DUF2071"/>
    <property type="match status" value="1"/>
</dbReference>
<accession>A0ABS8AP64</accession>
<dbReference type="RefSeq" id="WP_226174278.1">
    <property type="nucleotide sequence ID" value="NZ_JAJADR010000002.1"/>
</dbReference>
<evidence type="ECO:0000313" key="2">
    <source>
        <dbReference type="Proteomes" id="UP001165296"/>
    </source>
</evidence>
<sequence length="246" mass="27592">MAAWLASHPFAVEALLGRTTVLTFAVPVAELQPLLPECLTLDTLDDTWGFVAVALVQTRQLRPRGLPAWLGHDFFLIGYRVFVRYTTAAGKRLRGLYILQSDTDKRKMQWLGNLFTSYGYRTIDIEHTATQGQLTFQSRKAGLDIRVAMLEQEPGLPAGSPFASWAQARRFAGPLPFTFSYNAGARRVTIVEGVREEWRPRPVQVEAATVGFISGLGLKECRLASAFTMTDIPYHWQKGRTEQWSA</sequence>
<evidence type="ECO:0000313" key="1">
    <source>
        <dbReference type="EMBL" id="MCB2407894.1"/>
    </source>
</evidence>